<proteinExistence type="predicted"/>
<reference evidence="1 2" key="1">
    <citation type="submission" date="2017-11" db="EMBL/GenBank/DDBJ databases">
        <title>Genome sequence of Entomoplasma lucivorax PIPN-2 (ATCC 49196).</title>
        <authorList>
            <person name="Lo W.-S."/>
            <person name="Gasparich G.E."/>
            <person name="Kuo C.-H."/>
        </authorList>
    </citation>
    <scope>NUCLEOTIDE SEQUENCE [LARGE SCALE GENOMIC DNA]</scope>
    <source>
        <strain evidence="1 2">PIPN-2</strain>
    </source>
</reference>
<accession>A0A2S5R9X6</accession>
<dbReference type="PANTHER" id="PTHR10000:SF8">
    <property type="entry name" value="HAD SUPERFAMILY HYDROLASE-LIKE, TYPE 3"/>
    <property type="match status" value="1"/>
</dbReference>
<dbReference type="SFLD" id="SFLDG01140">
    <property type="entry name" value="C2.B:_Phosphomannomutase_and_P"/>
    <property type="match status" value="1"/>
</dbReference>
<organism evidence="1 2">
    <name type="scientific">Williamsoniiplasma lucivorax</name>
    <dbReference type="NCBI Taxonomy" id="209274"/>
    <lineage>
        <taxon>Bacteria</taxon>
        <taxon>Bacillati</taxon>
        <taxon>Mycoplasmatota</taxon>
        <taxon>Mollicutes</taxon>
        <taxon>Entomoplasmatales</taxon>
        <taxon>Williamsoniiplasma</taxon>
    </lineage>
</organism>
<dbReference type="Gene3D" id="3.30.1240.10">
    <property type="match status" value="1"/>
</dbReference>
<sequence>MQKIKLLALDMDGTAYHRMGYVIEENIKPIQTALKQGVEVVFVTGRPVHSRPNQIIENGFAKDDQAIIIGYNGGAIYNIAQKKIIKKDPIKADLVRKAFALAEQPEFAGSILWAYVDDLQTVVTNVAQPSHVANKPNEYLDEMKFFDGNFAEWKEITPTFNNDCFKMIAFAARPGFIQALADLGFEVALDGRTTSEVNAPGINKAHALKWLLDQLKIDQAHTMAVGDGNNDIAMIKFVGCGVSIANSVEAVKSVAKLHIPLTNVEGAVAHIIEQYVLKK</sequence>
<dbReference type="NCBIfam" id="TIGR01484">
    <property type="entry name" value="HAD-SF-IIB"/>
    <property type="match status" value="1"/>
</dbReference>
<dbReference type="PANTHER" id="PTHR10000">
    <property type="entry name" value="PHOSPHOSERINE PHOSPHATASE"/>
    <property type="match status" value="1"/>
</dbReference>
<gene>
    <name evidence="1" type="ORF">ELUCI_v1c08800</name>
</gene>
<dbReference type="Pfam" id="PF08282">
    <property type="entry name" value="Hydrolase_3"/>
    <property type="match status" value="1"/>
</dbReference>
<dbReference type="STRING" id="1399797.GCA_000518285_01101"/>
<dbReference type="RefSeq" id="WP_028127108.1">
    <property type="nucleotide sequence ID" value="NZ_PHNE01000006.1"/>
</dbReference>
<dbReference type="SFLD" id="SFLDS00003">
    <property type="entry name" value="Haloacid_Dehalogenase"/>
    <property type="match status" value="1"/>
</dbReference>
<name>A0A2S5R9X6_9MOLU</name>
<dbReference type="InterPro" id="IPR006379">
    <property type="entry name" value="HAD-SF_hydro_IIB"/>
</dbReference>
<dbReference type="SUPFAM" id="SSF56784">
    <property type="entry name" value="HAD-like"/>
    <property type="match status" value="1"/>
</dbReference>
<dbReference type="AlphaFoldDB" id="A0A2S5R9X6"/>
<protein>
    <submittedName>
        <fullName evidence="1">Haloacid dehalogenase</fullName>
    </submittedName>
</protein>
<dbReference type="InterPro" id="IPR036412">
    <property type="entry name" value="HAD-like_sf"/>
</dbReference>
<dbReference type="GO" id="GO:0005829">
    <property type="term" value="C:cytosol"/>
    <property type="evidence" value="ECO:0007669"/>
    <property type="project" value="TreeGrafter"/>
</dbReference>
<evidence type="ECO:0000313" key="2">
    <source>
        <dbReference type="Proteomes" id="UP000237865"/>
    </source>
</evidence>
<evidence type="ECO:0000313" key="1">
    <source>
        <dbReference type="EMBL" id="PPE04100.1"/>
    </source>
</evidence>
<dbReference type="GO" id="GO:0000287">
    <property type="term" value="F:magnesium ion binding"/>
    <property type="evidence" value="ECO:0007669"/>
    <property type="project" value="TreeGrafter"/>
</dbReference>
<dbReference type="InterPro" id="IPR023214">
    <property type="entry name" value="HAD_sf"/>
</dbReference>
<dbReference type="GO" id="GO:0016791">
    <property type="term" value="F:phosphatase activity"/>
    <property type="evidence" value="ECO:0007669"/>
    <property type="project" value="TreeGrafter"/>
</dbReference>
<keyword evidence="2" id="KW-1185">Reference proteome</keyword>
<dbReference type="Proteomes" id="UP000237865">
    <property type="component" value="Unassembled WGS sequence"/>
</dbReference>
<dbReference type="Gene3D" id="3.40.50.1000">
    <property type="entry name" value="HAD superfamily/HAD-like"/>
    <property type="match status" value="1"/>
</dbReference>
<dbReference type="EMBL" id="PHNE01000006">
    <property type="protein sequence ID" value="PPE04100.1"/>
    <property type="molecule type" value="Genomic_DNA"/>
</dbReference>
<comment type="caution">
    <text evidence="1">The sequence shown here is derived from an EMBL/GenBank/DDBJ whole genome shotgun (WGS) entry which is preliminary data.</text>
</comment>